<name>A0A926VC34_9CYAN</name>
<evidence type="ECO:0000313" key="4">
    <source>
        <dbReference type="Proteomes" id="UP000641646"/>
    </source>
</evidence>
<feature type="compositionally biased region" description="Polar residues" evidence="1">
    <location>
        <begin position="1"/>
        <end position="14"/>
    </location>
</feature>
<reference evidence="3" key="2">
    <citation type="submission" date="2020-08" db="EMBL/GenBank/DDBJ databases">
        <authorList>
            <person name="Chen M."/>
            <person name="Teng W."/>
            <person name="Zhao L."/>
            <person name="Hu C."/>
            <person name="Zhou Y."/>
            <person name="Han B."/>
            <person name="Song L."/>
            <person name="Shu W."/>
        </authorList>
    </citation>
    <scope>NUCLEOTIDE SEQUENCE</scope>
    <source>
        <strain evidence="3">FACHB-1375</strain>
    </source>
</reference>
<comment type="caution">
    <text evidence="3">The sequence shown here is derived from an EMBL/GenBank/DDBJ whole genome shotgun (WGS) entry which is preliminary data.</text>
</comment>
<accession>A0A926VC34</accession>
<sequence length="310" mass="34395">MPAKNSKSPETTISPEAEVPSNPVNELAIDPRLQQFSAAEFSGKLTTLPICQILNEKSPNSVGLFIKEKNLALIDWRGSEASYEHTFSSGTVEKGVLFKSPRLHILAKSDRYVQLRETGEIIGSYETVEGRTKYEEINADPKKPATLRSFYVIYLVDEKNVSLHTVPLVLSLHGVAAARFGEAYNQFKVKMEIAYAKVMATGYRSLNDKFHCLAVFNPTFKPSLEPPNGDKKSWVAIPEFVASPDEQHPIDEFLALDKRTELWALAGEAAAFSNKLLKPANEESVQNMMEVAPETVEATATAVDEDDIPY</sequence>
<evidence type="ECO:0000256" key="1">
    <source>
        <dbReference type="SAM" id="MobiDB-lite"/>
    </source>
</evidence>
<reference evidence="3" key="1">
    <citation type="journal article" date="2015" name="ISME J.">
        <title>Draft Genome Sequence of Streptomyces incarnatus NRRL8089, which Produces the Nucleoside Antibiotic Sinefungin.</title>
        <authorList>
            <person name="Oshima K."/>
            <person name="Hattori M."/>
            <person name="Shimizu H."/>
            <person name="Fukuda K."/>
            <person name="Nemoto M."/>
            <person name="Inagaki K."/>
            <person name="Tamura T."/>
        </authorList>
    </citation>
    <scope>NUCLEOTIDE SEQUENCE</scope>
    <source>
        <strain evidence="3">FACHB-1375</strain>
    </source>
</reference>
<dbReference type="RefSeq" id="WP_190463808.1">
    <property type="nucleotide sequence ID" value="NZ_JACJPW010000015.1"/>
</dbReference>
<evidence type="ECO:0000259" key="2">
    <source>
        <dbReference type="Pfam" id="PF19247"/>
    </source>
</evidence>
<evidence type="ECO:0000313" key="3">
    <source>
        <dbReference type="EMBL" id="MBD2181046.1"/>
    </source>
</evidence>
<dbReference type="AlphaFoldDB" id="A0A926VC34"/>
<keyword evidence="4" id="KW-1185">Reference proteome</keyword>
<dbReference type="Pfam" id="PF19247">
    <property type="entry name" value="DUF5895"/>
    <property type="match status" value="1"/>
</dbReference>
<proteinExistence type="predicted"/>
<gene>
    <name evidence="3" type="ORF">H6G03_08020</name>
</gene>
<organism evidence="3 4">
    <name type="scientific">Aerosakkonema funiforme FACHB-1375</name>
    <dbReference type="NCBI Taxonomy" id="2949571"/>
    <lineage>
        <taxon>Bacteria</taxon>
        <taxon>Bacillati</taxon>
        <taxon>Cyanobacteriota</taxon>
        <taxon>Cyanophyceae</taxon>
        <taxon>Oscillatoriophycideae</taxon>
        <taxon>Aerosakkonematales</taxon>
        <taxon>Aerosakkonemataceae</taxon>
        <taxon>Aerosakkonema</taxon>
    </lineage>
</organism>
<protein>
    <recommendedName>
        <fullName evidence="2">DUF5895 domain-containing protein</fullName>
    </recommendedName>
</protein>
<feature type="domain" description="DUF5895" evidence="2">
    <location>
        <begin position="36"/>
        <end position="187"/>
    </location>
</feature>
<dbReference type="EMBL" id="JACJPW010000015">
    <property type="protein sequence ID" value="MBD2181046.1"/>
    <property type="molecule type" value="Genomic_DNA"/>
</dbReference>
<feature type="region of interest" description="Disordered" evidence="1">
    <location>
        <begin position="1"/>
        <end position="23"/>
    </location>
</feature>
<dbReference type="Proteomes" id="UP000641646">
    <property type="component" value="Unassembled WGS sequence"/>
</dbReference>
<dbReference type="InterPro" id="IPR045414">
    <property type="entry name" value="DUF5895"/>
</dbReference>